<dbReference type="GO" id="GO:0034605">
    <property type="term" value="P:cellular response to heat"/>
    <property type="evidence" value="ECO:0007669"/>
    <property type="project" value="TreeGrafter"/>
</dbReference>
<reference evidence="1 2" key="1">
    <citation type="submission" date="2013-03" db="EMBL/GenBank/DDBJ databases">
        <title>The Genome Sequence of Exophiala aquamarina CBS 119918.</title>
        <authorList>
            <consortium name="The Broad Institute Genomics Platform"/>
            <person name="Cuomo C."/>
            <person name="de Hoog S."/>
            <person name="Gorbushina A."/>
            <person name="Walker B."/>
            <person name="Young S.K."/>
            <person name="Zeng Q."/>
            <person name="Gargeya S."/>
            <person name="Fitzgerald M."/>
            <person name="Haas B."/>
            <person name="Abouelleil A."/>
            <person name="Allen A.W."/>
            <person name="Alvarado L."/>
            <person name="Arachchi H.M."/>
            <person name="Berlin A.M."/>
            <person name="Chapman S.B."/>
            <person name="Gainer-Dewar J."/>
            <person name="Goldberg J."/>
            <person name="Griggs A."/>
            <person name="Gujja S."/>
            <person name="Hansen M."/>
            <person name="Howarth C."/>
            <person name="Imamovic A."/>
            <person name="Ireland A."/>
            <person name="Larimer J."/>
            <person name="McCowan C."/>
            <person name="Murphy C."/>
            <person name="Pearson M."/>
            <person name="Poon T.W."/>
            <person name="Priest M."/>
            <person name="Roberts A."/>
            <person name="Saif S."/>
            <person name="Shea T."/>
            <person name="Sisk P."/>
            <person name="Sykes S."/>
            <person name="Wortman J."/>
            <person name="Nusbaum C."/>
            <person name="Birren B."/>
        </authorList>
    </citation>
    <scope>NUCLEOTIDE SEQUENCE [LARGE SCALE GENOMIC DNA]</scope>
    <source>
        <strain evidence="1 2">CBS 119918</strain>
    </source>
</reference>
<dbReference type="PANTHER" id="PTHR10788">
    <property type="entry name" value="TREHALOSE-6-PHOSPHATE SYNTHASE"/>
    <property type="match status" value="1"/>
</dbReference>
<dbReference type="RefSeq" id="XP_013263312.1">
    <property type="nucleotide sequence ID" value="XM_013407858.1"/>
</dbReference>
<sequence>MSPIGIGPEKSSRKLAKPEVRELSSSLTNDYGDICVIVGVDKLDNIKGLPKKIHALDQALSENPEGFGKVMLVQVAVLSREKTRRPPKP</sequence>
<dbReference type="HOGENOM" id="CLU_2454750_0_0_1"/>
<dbReference type="AlphaFoldDB" id="A0A072PLV7"/>
<keyword evidence="2" id="KW-1185">Reference proteome</keyword>
<dbReference type="OrthoDB" id="1043782at2759"/>
<dbReference type="GO" id="GO:0004805">
    <property type="term" value="F:trehalose-phosphatase activity"/>
    <property type="evidence" value="ECO:0007669"/>
    <property type="project" value="TreeGrafter"/>
</dbReference>
<comment type="caution">
    <text evidence="1">The sequence shown here is derived from an EMBL/GenBank/DDBJ whole genome shotgun (WGS) entry which is preliminary data.</text>
</comment>
<evidence type="ECO:0000313" key="2">
    <source>
        <dbReference type="Proteomes" id="UP000027920"/>
    </source>
</evidence>
<dbReference type="Proteomes" id="UP000027920">
    <property type="component" value="Unassembled WGS sequence"/>
</dbReference>
<protein>
    <submittedName>
        <fullName evidence="1">Trehalose 6-phosphate synthase</fullName>
    </submittedName>
</protein>
<gene>
    <name evidence="1" type="ORF">A1O9_02283</name>
</gene>
<accession>A0A072PLV7</accession>
<dbReference type="VEuPathDB" id="FungiDB:A1O9_02283"/>
<dbReference type="GO" id="GO:0005829">
    <property type="term" value="C:cytosol"/>
    <property type="evidence" value="ECO:0007669"/>
    <property type="project" value="TreeGrafter"/>
</dbReference>
<dbReference type="PANTHER" id="PTHR10788:SF106">
    <property type="entry name" value="BCDNA.GH08860"/>
    <property type="match status" value="1"/>
</dbReference>
<dbReference type="GO" id="GO:0005992">
    <property type="term" value="P:trehalose biosynthetic process"/>
    <property type="evidence" value="ECO:0007669"/>
    <property type="project" value="InterPro"/>
</dbReference>
<dbReference type="InterPro" id="IPR001830">
    <property type="entry name" value="Glyco_trans_20"/>
</dbReference>
<dbReference type="GO" id="GO:0005946">
    <property type="term" value="C:alpha,alpha-trehalose-phosphate synthase complex (UDP-forming)"/>
    <property type="evidence" value="ECO:0007669"/>
    <property type="project" value="TreeGrafter"/>
</dbReference>
<evidence type="ECO:0000313" key="1">
    <source>
        <dbReference type="EMBL" id="KEF60722.1"/>
    </source>
</evidence>
<name>A0A072PLV7_9EURO</name>
<organism evidence="1 2">
    <name type="scientific">Exophiala aquamarina CBS 119918</name>
    <dbReference type="NCBI Taxonomy" id="1182545"/>
    <lineage>
        <taxon>Eukaryota</taxon>
        <taxon>Fungi</taxon>
        <taxon>Dikarya</taxon>
        <taxon>Ascomycota</taxon>
        <taxon>Pezizomycotina</taxon>
        <taxon>Eurotiomycetes</taxon>
        <taxon>Chaetothyriomycetidae</taxon>
        <taxon>Chaetothyriales</taxon>
        <taxon>Herpotrichiellaceae</taxon>
        <taxon>Exophiala</taxon>
    </lineage>
</organism>
<dbReference type="SUPFAM" id="SSF53756">
    <property type="entry name" value="UDP-Glycosyltransferase/glycogen phosphorylase"/>
    <property type="match status" value="1"/>
</dbReference>
<dbReference type="Pfam" id="PF00982">
    <property type="entry name" value="Glyco_transf_20"/>
    <property type="match status" value="1"/>
</dbReference>
<dbReference type="STRING" id="1182545.A0A072PLV7"/>
<proteinExistence type="predicted"/>
<dbReference type="EMBL" id="AMGV01000002">
    <property type="protein sequence ID" value="KEF60722.1"/>
    <property type="molecule type" value="Genomic_DNA"/>
</dbReference>
<dbReference type="GO" id="GO:0003825">
    <property type="term" value="F:alpha,alpha-trehalose-phosphate synthase (UDP-forming) activity"/>
    <property type="evidence" value="ECO:0007669"/>
    <property type="project" value="TreeGrafter"/>
</dbReference>
<dbReference type="Gene3D" id="3.40.50.2000">
    <property type="entry name" value="Glycogen Phosphorylase B"/>
    <property type="match status" value="1"/>
</dbReference>
<dbReference type="GeneID" id="25277228"/>